<reference evidence="1" key="2">
    <citation type="submission" date="2021-01" db="EMBL/GenBank/DDBJ databases">
        <authorList>
            <person name="Schikora-Tamarit M.A."/>
        </authorList>
    </citation>
    <scope>NUCLEOTIDE SEQUENCE</scope>
    <source>
        <strain evidence="1">CBS2887</strain>
    </source>
</reference>
<reference evidence="1" key="1">
    <citation type="journal article" date="2021" name="Open Biol.">
        <title>Shared evolutionary footprints suggest mitochondrial oxidative damage underlies multiple complex I losses in fungi.</title>
        <authorList>
            <person name="Schikora-Tamarit M.A."/>
            <person name="Marcet-Houben M."/>
            <person name="Nosek J."/>
            <person name="Gabaldon T."/>
        </authorList>
    </citation>
    <scope>NUCLEOTIDE SEQUENCE</scope>
    <source>
        <strain evidence="1">CBS2887</strain>
    </source>
</reference>
<comment type="caution">
    <text evidence="1">The sequence shown here is derived from an EMBL/GenBank/DDBJ whole genome shotgun (WGS) entry which is preliminary data.</text>
</comment>
<organism evidence="1 2">
    <name type="scientific">Wickerhamomyces pijperi</name>
    <name type="common">Yeast</name>
    <name type="synonym">Pichia pijperi</name>
    <dbReference type="NCBI Taxonomy" id="599730"/>
    <lineage>
        <taxon>Eukaryota</taxon>
        <taxon>Fungi</taxon>
        <taxon>Dikarya</taxon>
        <taxon>Ascomycota</taxon>
        <taxon>Saccharomycotina</taxon>
        <taxon>Saccharomycetes</taxon>
        <taxon>Phaffomycetales</taxon>
        <taxon>Wickerhamomycetaceae</taxon>
        <taxon>Wickerhamomyces</taxon>
    </lineage>
</organism>
<sequence>MIKCKYSAELCSNLDRSMTFLASNALIKPKASKATIPEPFGGISHSFLPRNSRQSFIWQEPFDLLVQEFVSMELIGSSDQTLRVSVQFSGDLRDWISILSEFNRRLSVLAVSVTPKAAATAIAASTALPPLLRMVKPAEVASGCVEEIKPFVEYTVERRDGYLKNGSEVILYLAPTTKTFFLAFIPSISVNNWLTTRSPAPESPGLPPLALAIESNSSKKTTVGAAARALSKISRMLDSDSPKYILNNSGPLTEMKLAETSVATALANKVLPVPGGPKNNTPLDGDKPNLEYCSGCKTGYSTVSFNSLLIWSKPPISSQVTLTDSTTVSRKADGLELPKANLKFSMVTPKESKTSASISSSSRSINGVWNTDINFTIESTKSSQGRINGVRSVDNSSFNFTVGLVSLWSNRIDFINEDNGWGVLFSFFESLSQVGFGLTSHLGHDFWTVDQEEESTGFIGNGSGHKGLTSTWRTVHKNTLWRLDTNGLEQLWVSQWQFNQFSNLGHLLSATTKIVVTDFVDVVFFVFSVDWLTFRVDDSVLRDNGVFGWLNVNNLEFNLSHTTTDNEVVTFLDWSVGFNEVWLQVDIEQGPSQTLNCVSNWQNGNLGGVLDIWTWMNGNNVT</sequence>
<keyword evidence="2" id="KW-1185">Reference proteome</keyword>
<dbReference type="Proteomes" id="UP000774326">
    <property type="component" value="Unassembled WGS sequence"/>
</dbReference>
<name>A0A9P8PWA0_WICPI</name>
<gene>
    <name evidence="1" type="ORF">WICPIJ_008612</name>
</gene>
<dbReference type="EMBL" id="JAEUBG010004911">
    <property type="protein sequence ID" value="KAH3679511.1"/>
    <property type="molecule type" value="Genomic_DNA"/>
</dbReference>
<protein>
    <submittedName>
        <fullName evidence="1">Uncharacterized protein</fullName>
    </submittedName>
</protein>
<accession>A0A9P8PWA0</accession>
<dbReference type="AlphaFoldDB" id="A0A9P8PWA0"/>
<dbReference type="PANTHER" id="PTHR37449:SF1">
    <property type="entry name" value="OS02G0159950 PROTEIN"/>
    <property type="match status" value="1"/>
</dbReference>
<dbReference type="PANTHER" id="PTHR37449">
    <property type="match status" value="1"/>
</dbReference>
<evidence type="ECO:0000313" key="2">
    <source>
        <dbReference type="Proteomes" id="UP000774326"/>
    </source>
</evidence>
<evidence type="ECO:0000313" key="1">
    <source>
        <dbReference type="EMBL" id="KAH3679511.1"/>
    </source>
</evidence>
<dbReference type="OrthoDB" id="4092442at2759"/>
<proteinExistence type="predicted"/>